<evidence type="ECO:0000259" key="3">
    <source>
        <dbReference type="Pfam" id="PF18962"/>
    </source>
</evidence>
<dbReference type="AlphaFoldDB" id="A0A2W1N1B0"/>
<protein>
    <recommendedName>
        <fullName evidence="3">Secretion system C-terminal sorting domain-containing protein</fullName>
    </recommendedName>
</protein>
<organism evidence="4 5">
    <name type="scientific">Putridiphycobacter roseus</name>
    <dbReference type="NCBI Taxonomy" id="2219161"/>
    <lineage>
        <taxon>Bacteria</taxon>
        <taxon>Pseudomonadati</taxon>
        <taxon>Bacteroidota</taxon>
        <taxon>Flavobacteriia</taxon>
        <taxon>Flavobacteriales</taxon>
        <taxon>Crocinitomicaceae</taxon>
        <taxon>Putridiphycobacter</taxon>
    </lineage>
</organism>
<keyword evidence="1 2" id="KW-0732">Signal</keyword>
<dbReference type="Pfam" id="PF18962">
    <property type="entry name" value="Por_Secre_tail"/>
    <property type="match status" value="1"/>
</dbReference>
<gene>
    <name evidence="4" type="ORF">DNU06_00755</name>
</gene>
<keyword evidence="5" id="KW-1185">Reference proteome</keyword>
<dbReference type="InterPro" id="IPR026444">
    <property type="entry name" value="Secre_tail"/>
</dbReference>
<feature type="signal peptide" evidence="2">
    <location>
        <begin position="1"/>
        <end position="22"/>
    </location>
</feature>
<dbReference type="NCBIfam" id="TIGR04183">
    <property type="entry name" value="Por_Secre_tail"/>
    <property type="match status" value="1"/>
</dbReference>
<feature type="chain" id="PRO_5016097879" description="Secretion system C-terminal sorting domain-containing protein" evidence="2">
    <location>
        <begin position="23"/>
        <end position="330"/>
    </location>
</feature>
<evidence type="ECO:0000256" key="1">
    <source>
        <dbReference type="ARBA" id="ARBA00022729"/>
    </source>
</evidence>
<dbReference type="Gene3D" id="2.60.120.1350">
    <property type="entry name" value="Protein of unknown function DUF4465"/>
    <property type="match status" value="1"/>
</dbReference>
<dbReference type="InterPro" id="IPR027828">
    <property type="entry name" value="DUF4465"/>
</dbReference>
<evidence type="ECO:0000256" key="2">
    <source>
        <dbReference type="SAM" id="SignalP"/>
    </source>
</evidence>
<feature type="domain" description="Secretion system C-terminal sorting" evidence="3">
    <location>
        <begin position="260"/>
        <end position="328"/>
    </location>
</feature>
<dbReference type="Proteomes" id="UP000249248">
    <property type="component" value="Unassembled WGS sequence"/>
</dbReference>
<sequence>MKKTLLFTIIAGLQLTAFSQTADFETPLSQADTAWFGQDQVIDGDTTFTTGGLTFENNYNASWFSFTGWAYSNSVDVTTAGYGNQFSAIPGSGQNNSNQFGLCYVNGNNRMFAENGAVLNLSGTYITNTTYAYLSMTDGDAYAKKFGENVDANGTVDGTNGEDWFLLTIYGLGADSTYTGDSINFYLADYRFADSADDYIVKDWEYVDLTTLGSVYGLDFKLSSSDEGTWGMNTPAYFAMDNLTGGYASVSNTKETVISIYPNPSEGIFYLNTSEQYFMQVIDMTGKVIIEKQTTGNNKELIDLSNVEKGMYFIHLKNANEQITKRIIKQ</sequence>
<proteinExistence type="predicted"/>
<reference evidence="4 5" key="1">
    <citation type="submission" date="2018-06" db="EMBL/GenBank/DDBJ databases">
        <title>The draft genome sequence of Crocinitomix sp. SM1701.</title>
        <authorList>
            <person name="Zhang X."/>
        </authorList>
    </citation>
    <scope>NUCLEOTIDE SEQUENCE [LARGE SCALE GENOMIC DNA]</scope>
    <source>
        <strain evidence="4 5">SM1701</strain>
    </source>
</reference>
<accession>A0A2W1N1B0</accession>
<name>A0A2W1N1B0_9FLAO</name>
<dbReference type="Pfam" id="PF14717">
    <property type="entry name" value="DUF4465"/>
    <property type="match status" value="1"/>
</dbReference>
<evidence type="ECO:0000313" key="5">
    <source>
        <dbReference type="Proteomes" id="UP000249248"/>
    </source>
</evidence>
<dbReference type="RefSeq" id="WP_111061299.1">
    <property type="nucleotide sequence ID" value="NZ_JBHUCU010000007.1"/>
</dbReference>
<dbReference type="EMBL" id="QKSB01000001">
    <property type="protein sequence ID" value="PZE18399.1"/>
    <property type="molecule type" value="Genomic_DNA"/>
</dbReference>
<evidence type="ECO:0000313" key="4">
    <source>
        <dbReference type="EMBL" id="PZE18399.1"/>
    </source>
</evidence>
<dbReference type="OrthoDB" id="975232at2"/>
<comment type="caution">
    <text evidence="4">The sequence shown here is derived from an EMBL/GenBank/DDBJ whole genome shotgun (WGS) entry which is preliminary data.</text>
</comment>